<evidence type="ECO:0000313" key="4">
    <source>
        <dbReference type="Proteomes" id="UP000076923"/>
    </source>
</evidence>
<reference evidence="3 4" key="1">
    <citation type="submission" date="2016-02" db="EMBL/GenBank/DDBJ databases">
        <title>Draft genome sequence of Polaribacter atrinae KACC17473.</title>
        <authorList>
            <person name="Shin S.-K."/>
            <person name="Yi H."/>
        </authorList>
    </citation>
    <scope>NUCLEOTIDE SEQUENCE [LARGE SCALE GENOMIC DNA]</scope>
    <source>
        <strain evidence="3 4">KACC 17473</strain>
    </source>
</reference>
<evidence type="ECO:0000259" key="2">
    <source>
        <dbReference type="Pfam" id="PF10988"/>
    </source>
</evidence>
<dbReference type="STRING" id="1333662.LPB303_11975"/>
<dbReference type="Gene3D" id="2.160.20.120">
    <property type="match status" value="1"/>
</dbReference>
<accession>A0A176TAM5</accession>
<organism evidence="3 4">
    <name type="scientific">Polaribacter atrinae</name>
    <dbReference type="NCBI Taxonomy" id="1333662"/>
    <lineage>
        <taxon>Bacteria</taxon>
        <taxon>Pseudomonadati</taxon>
        <taxon>Bacteroidota</taxon>
        <taxon>Flavobacteriia</taxon>
        <taxon>Flavobacteriales</taxon>
        <taxon>Flavobacteriaceae</taxon>
    </lineage>
</organism>
<keyword evidence="1" id="KW-0732">Signal</keyword>
<dbReference type="Proteomes" id="UP000076923">
    <property type="component" value="Unassembled WGS sequence"/>
</dbReference>
<feature type="domain" description="Putative auto-transporter adhesin head GIN" evidence="2">
    <location>
        <begin position="46"/>
        <end position="225"/>
    </location>
</feature>
<sequence>MKKSVTKIIAILFITTVFTSCAVDMLNRVTGNRNVITETRKTSNSFTGIQVSTGIDLYITQGAKNKVIVEADENLHDIIMTEIEDGILKVYSEKGIWRAKAKKVHVTVTDLTLLSATSGSDVRGKGVINTNDISISATSGADINITVHATSLATNATSGADINIAGTTKNHASNATSGSSIDAYDLESKNTIAKVTSGADINIYASEKLEAYATSGGDIDFKGNPKSINKKTSSGGSISKKQHQFINQTKQLL</sequence>
<feature type="signal peptide" evidence="1">
    <location>
        <begin position="1"/>
        <end position="22"/>
    </location>
</feature>
<dbReference type="AlphaFoldDB" id="A0A176TAM5"/>
<dbReference type="EMBL" id="LVWE01000047">
    <property type="protein sequence ID" value="OAD44583.1"/>
    <property type="molecule type" value="Genomic_DNA"/>
</dbReference>
<evidence type="ECO:0000256" key="1">
    <source>
        <dbReference type="SAM" id="SignalP"/>
    </source>
</evidence>
<proteinExistence type="predicted"/>
<feature type="chain" id="PRO_5008049745" description="Putative auto-transporter adhesin head GIN domain-containing protein" evidence="1">
    <location>
        <begin position="23"/>
        <end position="253"/>
    </location>
</feature>
<dbReference type="RefSeq" id="WP_068450484.1">
    <property type="nucleotide sequence ID" value="NZ_CP150660.1"/>
</dbReference>
<keyword evidence="4" id="KW-1185">Reference proteome</keyword>
<dbReference type="PROSITE" id="PS51257">
    <property type="entry name" value="PROKAR_LIPOPROTEIN"/>
    <property type="match status" value="1"/>
</dbReference>
<dbReference type="OrthoDB" id="942536at2"/>
<name>A0A176TAM5_9FLAO</name>
<comment type="caution">
    <text evidence="3">The sequence shown here is derived from an EMBL/GenBank/DDBJ whole genome shotgun (WGS) entry which is preliminary data.</text>
</comment>
<dbReference type="InterPro" id="IPR021255">
    <property type="entry name" value="DUF2807"/>
</dbReference>
<evidence type="ECO:0000313" key="3">
    <source>
        <dbReference type="EMBL" id="OAD44583.1"/>
    </source>
</evidence>
<dbReference type="Pfam" id="PF10988">
    <property type="entry name" value="DUF2807"/>
    <property type="match status" value="1"/>
</dbReference>
<gene>
    <name evidence="3" type="ORF">LPB303_11975</name>
</gene>
<protein>
    <recommendedName>
        <fullName evidence="2">Putative auto-transporter adhesin head GIN domain-containing protein</fullName>
    </recommendedName>
</protein>